<dbReference type="SUPFAM" id="SSF53850">
    <property type="entry name" value="Periplasmic binding protein-like II"/>
    <property type="match status" value="1"/>
</dbReference>
<accession>A0A4R7BW70</accession>
<proteinExistence type="inferred from homology"/>
<dbReference type="CDD" id="cd01008">
    <property type="entry name" value="PBP2_NrtA_SsuA_CpmA_like"/>
    <property type="match status" value="1"/>
</dbReference>
<evidence type="ECO:0000256" key="4">
    <source>
        <dbReference type="SAM" id="SignalP"/>
    </source>
</evidence>
<dbReference type="GO" id="GO:0042597">
    <property type="term" value="C:periplasmic space"/>
    <property type="evidence" value="ECO:0007669"/>
    <property type="project" value="UniProtKB-SubCell"/>
</dbReference>
<dbReference type="Proteomes" id="UP000295122">
    <property type="component" value="Unassembled WGS sequence"/>
</dbReference>
<feature type="signal peptide" evidence="4">
    <location>
        <begin position="1"/>
        <end position="21"/>
    </location>
</feature>
<evidence type="ECO:0000256" key="2">
    <source>
        <dbReference type="ARBA" id="ARBA00010742"/>
    </source>
</evidence>
<evidence type="ECO:0000256" key="3">
    <source>
        <dbReference type="ARBA" id="ARBA00022729"/>
    </source>
</evidence>
<dbReference type="Pfam" id="PF13379">
    <property type="entry name" value="NMT1_2"/>
    <property type="match status" value="1"/>
</dbReference>
<evidence type="ECO:0000313" key="5">
    <source>
        <dbReference type="EMBL" id="TDR88915.1"/>
    </source>
</evidence>
<sequence length="321" mass="35390">MKRLLGAALAGFMALATPALAQTKMTIATGVDPSFSAYYVAKLSGIFEKNGLDVTVNTGPSGSAMVSFLVRNQVQSAFGAEGAGIQNHNLDPNVVVAAEGDLMKQWYGMVAKGVPDLESMKGKKLGIARGSGSEVFWLSMVEKLKLNPKDYKIIQVEAPEMVAALERGDIDGFTAWEPWLARATKAVPGAKVIVPQGEILTPRVYIYVNKEWAEKNPEPAVAFMKSMVEATDLINKDPEKAADYVATFLKLDKELTRELMPKLRFDVRLDQESLSNFIVIQKQLKDMGKLAKEVDFQKFVYPDLLRKVRPEKVTYTLPAKN</sequence>
<keyword evidence="3 4" id="KW-0732">Signal</keyword>
<keyword evidence="6" id="KW-1185">Reference proteome</keyword>
<comment type="similarity">
    <text evidence="2">Belongs to the bacterial solute-binding protein SsuA/TauA family.</text>
</comment>
<gene>
    <name evidence="5" type="ORF">EV668_3400</name>
</gene>
<evidence type="ECO:0000313" key="6">
    <source>
        <dbReference type="Proteomes" id="UP000295122"/>
    </source>
</evidence>
<dbReference type="OrthoDB" id="9815602at2"/>
<comment type="subcellular location">
    <subcellularLocation>
        <location evidence="1">Periplasm</location>
    </subcellularLocation>
</comment>
<protein>
    <submittedName>
        <fullName evidence="5">ABC-type nitrate/sulfonate/bicarbonate transport system substrate-binding protein</fullName>
    </submittedName>
</protein>
<dbReference type="PANTHER" id="PTHR30024:SF47">
    <property type="entry name" value="TAURINE-BINDING PERIPLASMIC PROTEIN"/>
    <property type="match status" value="1"/>
</dbReference>
<reference evidence="5 6" key="1">
    <citation type="submission" date="2019-03" db="EMBL/GenBank/DDBJ databases">
        <title>Genomic Encyclopedia of Type Strains, Phase IV (KMG-IV): sequencing the most valuable type-strain genomes for metagenomic binning, comparative biology and taxonomic classification.</title>
        <authorList>
            <person name="Goeker M."/>
        </authorList>
    </citation>
    <scope>NUCLEOTIDE SEQUENCE [LARGE SCALE GENOMIC DNA]</scope>
    <source>
        <strain evidence="5 6">DSM 25903</strain>
    </source>
</reference>
<dbReference type="EMBL" id="SNZR01000014">
    <property type="protein sequence ID" value="TDR88915.1"/>
    <property type="molecule type" value="Genomic_DNA"/>
</dbReference>
<dbReference type="RefSeq" id="WP_133772208.1">
    <property type="nucleotide sequence ID" value="NZ_SNZR01000014.1"/>
</dbReference>
<organism evidence="5 6">
    <name type="scientific">Enterovirga rhinocerotis</name>
    <dbReference type="NCBI Taxonomy" id="1339210"/>
    <lineage>
        <taxon>Bacteria</taxon>
        <taxon>Pseudomonadati</taxon>
        <taxon>Pseudomonadota</taxon>
        <taxon>Alphaproteobacteria</taxon>
        <taxon>Hyphomicrobiales</taxon>
        <taxon>Methylobacteriaceae</taxon>
        <taxon>Enterovirga</taxon>
    </lineage>
</organism>
<dbReference type="AlphaFoldDB" id="A0A4R7BW70"/>
<feature type="chain" id="PRO_5020351298" evidence="4">
    <location>
        <begin position="22"/>
        <end position="321"/>
    </location>
</feature>
<comment type="caution">
    <text evidence="5">The sequence shown here is derived from an EMBL/GenBank/DDBJ whole genome shotgun (WGS) entry which is preliminary data.</text>
</comment>
<name>A0A4R7BW70_9HYPH</name>
<evidence type="ECO:0000256" key="1">
    <source>
        <dbReference type="ARBA" id="ARBA00004418"/>
    </source>
</evidence>
<dbReference type="Gene3D" id="3.40.190.10">
    <property type="entry name" value="Periplasmic binding protein-like II"/>
    <property type="match status" value="2"/>
</dbReference>
<dbReference type="PANTHER" id="PTHR30024">
    <property type="entry name" value="ALIPHATIC SULFONATES-BINDING PROTEIN-RELATED"/>
    <property type="match status" value="1"/>
</dbReference>